<comment type="similarity">
    <text evidence="2 11 12">Belongs to the ATPase A chain family.</text>
</comment>
<feature type="signal peptide" evidence="13">
    <location>
        <begin position="1"/>
        <end position="24"/>
    </location>
</feature>
<dbReference type="PANTHER" id="PTHR11410:SF0">
    <property type="entry name" value="ATP SYNTHASE SUBUNIT A"/>
    <property type="match status" value="1"/>
</dbReference>
<keyword evidence="13" id="KW-0732">Signal</keyword>
<evidence type="ECO:0000256" key="1">
    <source>
        <dbReference type="ARBA" id="ARBA00004141"/>
    </source>
</evidence>
<dbReference type="InterPro" id="IPR035908">
    <property type="entry name" value="F0_ATP_A_sf"/>
</dbReference>
<evidence type="ECO:0000256" key="10">
    <source>
        <dbReference type="ARBA" id="ARBA00023310"/>
    </source>
</evidence>
<keyword evidence="10 11" id="KW-0066">ATP synthesis</keyword>
<evidence type="ECO:0000256" key="11">
    <source>
        <dbReference type="HAMAP-Rule" id="MF_01393"/>
    </source>
</evidence>
<feature type="transmembrane region" description="Helical" evidence="11">
    <location>
        <begin position="227"/>
        <end position="245"/>
    </location>
</feature>
<comment type="subcellular location">
    <subcellularLocation>
        <location evidence="11 12">Cell membrane</location>
        <topology evidence="11 12">Multi-pass membrane protein</topology>
    </subcellularLocation>
    <subcellularLocation>
        <location evidence="1">Membrane</location>
        <topology evidence="1">Multi-pass membrane protein</topology>
    </subcellularLocation>
</comment>
<dbReference type="CDD" id="cd00310">
    <property type="entry name" value="ATP-synt_Fo_a_6"/>
    <property type="match status" value="1"/>
</dbReference>
<feature type="chain" id="PRO_5037087534" description="ATP synthase subunit a" evidence="13">
    <location>
        <begin position="25"/>
        <end position="363"/>
    </location>
</feature>
<keyword evidence="11" id="KW-1003">Cell membrane</keyword>
<dbReference type="NCBIfam" id="TIGR01131">
    <property type="entry name" value="ATP_synt_6_or_A"/>
    <property type="match status" value="1"/>
</dbReference>
<evidence type="ECO:0000256" key="8">
    <source>
        <dbReference type="ARBA" id="ARBA00023065"/>
    </source>
</evidence>
<evidence type="ECO:0000256" key="13">
    <source>
        <dbReference type="SAM" id="SignalP"/>
    </source>
</evidence>
<keyword evidence="3 11" id="KW-0813">Transport</keyword>
<keyword evidence="6 11" id="KW-0375">Hydrogen ion transport</keyword>
<dbReference type="Gene3D" id="1.20.120.220">
    <property type="entry name" value="ATP synthase, F0 complex, subunit A"/>
    <property type="match status" value="1"/>
</dbReference>
<dbReference type="HAMAP" id="MF_01393">
    <property type="entry name" value="ATP_synth_a_bact"/>
    <property type="match status" value="1"/>
</dbReference>
<evidence type="ECO:0000256" key="5">
    <source>
        <dbReference type="ARBA" id="ARBA00022692"/>
    </source>
</evidence>
<dbReference type="InterPro" id="IPR000568">
    <property type="entry name" value="ATP_synth_F0_asu"/>
</dbReference>
<comment type="function">
    <text evidence="11 12">Key component of the proton channel; it plays a direct role in the translocation of protons across the membrane.</text>
</comment>
<keyword evidence="15" id="KW-1185">Reference proteome</keyword>
<gene>
    <name evidence="11 14" type="primary">atpB</name>
    <name evidence="14" type="ORF">JR347_04530</name>
</gene>
<dbReference type="Proteomes" id="UP000662783">
    <property type="component" value="Chromosome"/>
</dbReference>
<keyword evidence="5 11" id="KW-0812">Transmembrane</keyword>
<evidence type="ECO:0000313" key="15">
    <source>
        <dbReference type="Proteomes" id="UP000662783"/>
    </source>
</evidence>
<name>A0A974WIF3_9BACT</name>
<evidence type="ECO:0000256" key="7">
    <source>
        <dbReference type="ARBA" id="ARBA00022989"/>
    </source>
</evidence>
<dbReference type="GO" id="GO:0046933">
    <property type="term" value="F:proton-transporting ATP synthase activity, rotational mechanism"/>
    <property type="evidence" value="ECO:0007669"/>
    <property type="project" value="UniProtKB-UniRule"/>
</dbReference>
<dbReference type="PRINTS" id="PR00123">
    <property type="entry name" value="ATPASEA"/>
</dbReference>
<dbReference type="SUPFAM" id="SSF81336">
    <property type="entry name" value="F1F0 ATP synthase subunit A"/>
    <property type="match status" value="1"/>
</dbReference>
<feature type="transmembrane region" description="Helical" evidence="11">
    <location>
        <begin position="257"/>
        <end position="280"/>
    </location>
</feature>
<dbReference type="GO" id="GO:0005886">
    <property type="term" value="C:plasma membrane"/>
    <property type="evidence" value="ECO:0007669"/>
    <property type="project" value="UniProtKB-SubCell"/>
</dbReference>
<keyword evidence="8 11" id="KW-0406">Ion transport</keyword>
<organism evidence="14 15">
    <name type="scientific">Fulvivirga lutea</name>
    <dbReference type="NCBI Taxonomy" id="2810512"/>
    <lineage>
        <taxon>Bacteria</taxon>
        <taxon>Pseudomonadati</taxon>
        <taxon>Bacteroidota</taxon>
        <taxon>Cytophagia</taxon>
        <taxon>Cytophagales</taxon>
        <taxon>Fulvivirgaceae</taxon>
        <taxon>Fulvivirga</taxon>
    </lineage>
</organism>
<evidence type="ECO:0000256" key="9">
    <source>
        <dbReference type="ARBA" id="ARBA00023136"/>
    </source>
</evidence>
<accession>A0A974WIF3</accession>
<dbReference type="InterPro" id="IPR045083">
    <property type="entry name" value="ATP_synth_F0_asu_bact/mt"/>
</dbReference>
<evidence type="ECO:0000313" key="14">
    <source>
        <dbReference type="EMBL" id="QSE98348.1"/>
    </source>
</evidence>
<feature type="transmembrane region" description="Helical" evidence="11">
    <location>
        <begin position="139"/>
        <end position="157"/>
    </location>
</feature>
<evidence type="ECO:0000256" key="2">
    <source>
        <dbReference type="ARBA" id="ARBA00006810"/>
    </source>
</evidence>
<dbReference type="AlphaFoldDB" id="A0A974WIF3"/>
<dbReference type="KEGG" id="fuv:JR347_04530"/>
<protein>
    <recommendedName>
        <fullName evidence="11 12">ATP synthase subunit a</fullName>
    </recommendedName>
    <alternativeName>
        <fullName evidence="11">ATP synthase F0 sector subunit a</fullName>
    </alternativeName>
    <alternativeName>
        <fullName evidence="11">F-ATPase subunit 6</fullName>
    </alternativeName>
</protein>
<keyword evidence="7 11" id="KW-1133">Transmembrane helix</keyword>
<keyword evidence="4 11" id="KW-0138">CF(0)</keyword>
<evidence type="ECO:0000256" key="3">
    <source>
        <dbReference type="ARBA" id="ARBA00022448"/>
    </source>
</evidence>
<evidence type="ECO:0000256" key="4">
    <source>
        <dbReference type="ARBA" id="ARBA00022547"/>
    </source>
</evidence>
<feature type="transmembrane region" description="Helical" evidence="11">
    <location>
        <begin position="201"/>
        <end position="221"/>
    </location>
</feature>
<feature type="transmembrane region" description="Helical" evidence="11">
    <location>
        <begin position="286"/>
        <end position="308"/>
    </location>
</feature>
<evidence type="ECO:0000256" key="6">
    <source>
        <dbReference type="ARBA" id="ARBA00022781"/>
    </source>
</evidence>
<dbReference type="PANTHER" id="PTHR11410">
    <property type="entry name" value="ATP SYNTHASE SUBUNIT A"/>
    <property type="match status" value="1"/>
</dbReference>
<keyword evidence="9 11" id="KW-0472">Membrane</keyword>
<dbReference type="GO" id="GO:0045259">
    <property type="term" value="C:proton-transporting ATP synthase complex"/>
    <property type="evidence" value="ECO:0007669"/>
    <property type="project" value="UniProtKB-KW"/>
</dbReference>
<dbReference type="EMBL" id="CP070608">
    <property type="protein sequence ID" value="QSE98348.1"/>
    <property type="molecule type" value="Genomic_DNA"/>
</dbReference>
<reference evidence="14" key="1">
    <citation type="submission" date="2021-02" db="EMBL/GenBank/DDBJ databases">
        <title>Fulvivirga sp. S481 isolated from sea water.</title>
        <authorList>
            <person name="Bae S.S."/>
            <person name="Baek K."/>
        </authorList>
    </citation>
    <scope>NUCLEOTIDE SEQUENCE</scope>
    <source>
        <strain evidence="14">S481</strain>
    </source>
</reference>
<dbReference type="Pfam" id="PF00119">
    <property type="entry name" value="ATP-synt_A"/>
    <property type="match status" value="1"/>
</dbReference>
<evidence type="ECO:0000256" key="12">
    <source>
        <dbReference type="RuleBase" id="RU000483"/>
    </source>
</evidence>
<proteinExistence type="inferred from homology"/>
<sequence>MLRTSFSIALLTILTVFTANLAFASEGEESHSEGGKVNTPEEINEYIDHHLKDSHDFTLFSYGTDPRKHVGFPLPVILIDEGVHFFMSSKFHHGESVAESNGKYYALYHSKVYRTNEEGEINLDEEGHPTNVKPLDLSISKNVVGMLLAGLLLIWGFRSLANSYKKGPIPTGVGRVLEPLVIYVRDEIAKPNIGEKRYRDFSGFLLTVFFYIWLLNLMGMTPLGFNVTGNIAVTVCLALFTFFIVQFNGNRSYWVHIFWMPGVPVIMKIILMPVEVLGMLTKPFSLLIRLFANMTAGHFVVMSLIALTITLKAQFGVVAATGMSFVLAFFISMIELLVAFLQAYIFTMLSALFIGMAVADDHH</sequence>